<reference evidence="8 9" key="1">
    <citation type="submission" date="2016-10" db="EMBL/GenBank/DDBJ databases">
        <title>Complete Genome Sequence of Peptococcaceae strain DCMF.</title>
        <authorList>
            <person name="Edwards R.J."/>
            <person name="Holland S.I."/>
            <person name="Deshpande N.P."/>
            <person name="Wong Y.K."/>
            <person name="Ertan H."/>
            <person name="Manefield M."/>
            <person name="Russell T.L."/>
            <person name="Lee M.J."/>
        </authorList>
    </citation>
    <scope>NUCLEOTIDE SEQUENCE [LARGE SCALE GENOMIC DNA]</scope>
    <source>
        <strain evidence="8 9">DCMF</strain>
    </source>
</reference>
<evidence type="ECO:0000256" key="3">
    <source>
        <dbReference type="ARBA" id="ARBA00022723"/>
    </source>
</evidence>
<keyword evidence="5" id="KW-0408">Iron</keyword>
<dbReference type="AlphaFoldDB" id="A0A3G1KMG7"/>
<dbReference type="Proteomes" id="UP000323521">
    <property type="component" value="Chromosome"/>
</dbReference>
<protein>
    <submittedName>
        <fullName evidence="8">Oxidoreductase</fullName>
    </submittedName>
</protein>
<dbReference type="SUPFAM" id="SSF54862">
    <property type="entry name" value="4Fe-4S ferredoxins"/>
    <property type="match status" value="1"/>
</dbReference>
<comment type="subcellular location">
    <subcellularLocation>
        <location evidence="1">Cell envelope</location>
    </subcellularLocation>
</comment>
<dbReference type="EMBL" id="CP017634">
    <property type="protein sequence ID" value="ATW23652.1"/>
    <property type="molecule type" value="Genomic_DNA"/>
</dbReference>
<name>A0A3G1KMG7_FORW1</name>
<feature type="domain" description="4Fe-4S ferredoxin-type" evidence="7">
    <location>
        <begin position="4"/>
        <end position="33"/>
    </location>
</feature>
<dbReference type="PROSITE" id="PS51379">
    <property type="entry name" value="4FE4S_FER_2"/>
    <property type="match status" value="1"/>
</dbReference>
<evidence type="ECO:0000313" key="8">
    <source>
        <dbReference type="EMBL" id="ATW23652.1"/>
    </source>
</evidence>
<evidence type="ECO:0000256" key="4">
    <source>
        <dbReference type="ARBA" id="ARBA00022737"/>
    </source>
</evidence>
<dbReference type="Gene3D" id="3.30.70.20">
    <property type="match status" value="1"/>
</dbReference>
<gene>
    <name evidence="8" type="ORF">DCMF_01510</name>
</gene>
<evidence type="ECO:0000256" key="1">
    <source>
        <dbReference type="ARBA" id="ARBA00004196"/>
    </source>
</evidence>
<dbReference type="GO" id="GO:0051539">
    <property type="term" value="F:4 iron, 4 sulfur cluster binding"/>
    <property type="evidence" value="ECO:0007669"/>
    <property type="project" value="UniProtKB-KW"/>
</dbReference>
<dbReference type="GO" id="GO:0046872">
    <property type="term" value="F:metal ion binding"/>
    <property type="evidence" value="ECO:0007669"/>
    <property type="project" value="UniProtKB-KW"/>
</dbReference>
<keyword evidence="6" id="KW-0411">Iron-sulfur</keyword>
<keyword evidence="4" id="KW-0677">Repeat</keyword>
<dbReference type="KEGG" id="fwa:DCMF_01510"/>
<dbReference type="InterPro" id="IPR051555">
    <property type="entry name" value="FDH_Electron_Transfer_Unit"/>
</dbReference>
<accession>A0A3G1KMG7</accession>
<sequence length="112" mass="12338">MSKNGLMIDYEYCTGCHSCEVACKNRLRLPVGKYGIKVSEIGPFLLEAPDKFEWNFIPVPTSLCDMCGDLVAKGEKPACVHHCLGACMDYGPAEELAEKMAAKGKKVMMYIP</sequence>
<evidence type="ECO:0000259" key="7">
    <source>
        <dbReference type="PROSITE" id="PS51379"/>
    </source>
</evidence>
<dbReference type="OrthoDB" id="1807944at2"/>
<dbReference type="PANTHER" id="PTHR43545:SF4">
    <property type="entry name" value="IRON-SULFUR PROTEIN"/>
    <property type="match status" value="1"/>
</dbReference>
<organism evidence="8 9">
    <name type="scientific">Formimonas warabiya</name>
    <dbReference type="NCBI Taxonomy" id="1761012"/>
    <lineage>
        <taxon>Bacteria</taxon>
        <taxon>Bacillati</taxon>
        <taxon>Bacillota</taxon>
        <taxon>Clostridia</taxon>
        <taxon>Eubacteriales</taxon>
        <taxon>Peptococcaceae</taxon>
        <taxon>Candidatus Formimonas</taxon>
    </lineage>
</organism>
<keyword evidence="9" id="KW-1185">Reference proteome</keyword>
<dbReference type="InterPro" id="IPR017896">
    <property type="entry name" value="4Fe4S_Fe-S-bd"/>
</dbReference>
<keyword evidence="3" id="KW-0479">Metal-binding</keyword>
<evidence type="ECO:0000256" key="2">
    <source>
        <dbReference type="ARBA" id="ARBA00022485"/>
    </source>
</evidence>
<evidence type="ECO:0000256" key="6">
    <source>
        <dbReference type="ARBA" id="ARBA00023014"/>
    </source>
</evidence>
<evidence type="ECO:0000256" key="5">
    <source>
        <dbReference type="ARBA" id="ARBA00023004"/>
    </source>
</evidence>
<evidence type="ECO:0000313" key="9">
    <source>
        <dbReference type="Proteomes" id="UP000323521"/>
    </source>
</evidence>
<dbReference type="RefSeq" id="WP_148132803.1">
    <property type="nucleotide sequence ID" value="NZ_CP017634.1"/>
</dbReference>
<dbReference type="GO" id="GO:0030313">
    <property type="term" value="C:cell envelope"/>
    <property type="evidence" value="ECO:0007669"/>
    <property type="project" value="UniProtKB-SubCell"/>
</dbReference>
<dbReference type="PANTHER" id="PTHR43545">
    <property type="entry name" value="FORMATE DEHYDROGENASE, NITRATE-INDUCIBLE, IRON-SULFUR SUBUNIT"/>
    <property type="match status" value="1"/>
</dbReference>
<proteinExistence type="predicted"/>
<keyword evidence="2" id="KW-0004">4Fe-4S</keyword>